<dbReference type="PIRSF" id="PIRSF017811">
    <property type="entry name" value="CDK_inhib_pln"/>
    <property type="match status" value="1"/>
</dbReference>
<evidence type="ECO:0000256" key="2">
    <source>
        <dbReference type="ARBA" id="ARBA00023013"/>
    </source>
</evidence>
<protein>
    <submittedName>
        <fullName evidence="5">Uncharacterized protein KRP1-2</fullName>
    </submittedName>
</protein>
<reference evidence="5 6" key="1">
    <citation type="journal article" date="2011" name="Science">
        <title>The Selaginella genome identifies genetic changes associated with the evolution of vascular plants.</title>
        <authorList>
            <person name="Banks J.A."/>
            <person name="Nishiyama T."/>
            <person name="Hasebe M."/>
            <person name="Bowman J.L."/>
            <person name="Gribskov M."/>
            <person name="dePamphilis C."/>
            <person name="Albert V.A."/>
            <person name="Aono N."/>
            <person name="Aoyama T."/>
            <person name="Ambrose B.A."/>
            <person name="Ashton N.W."/>
            <person name="Axtell M.J."/>
            <person name="Barker E."/>
            <person name="Barker M.S."/>
            <person name="Bennetzen J.L."/>
            <person name="Bonawitz N.D."/>
            <person name="Chapple C."/>
            <person name="Cheng C."/>
            <person name="Correa L.G."/>
            <person name="Dacre M."/>
            <person name="DeBarry J."/>
            <person name="Dreyer I."/>
            <person name="Elias M."/>
            <person name="Engstrom E.M."/>
            <person name="Estelle M."/>
            <person name="Feng L."/>
            <person name="Finet C."/>
            <person name="Floyd S.K."/>
            <person name="Frommer W.B."/>
            <person name="Fujita T."/>
            <person name="Gramzow L."/>
            <person name="Gutensohn M."/>
            <person name="Harholt J."/>
            <person name="Hattori M."/>
            <person name="Heyl A."/>
            <person name="Hirai T."/>
            <person name="Hiwatashi Y."/>
            <person name="Ishikawa M."/>
            <person name="Iwata M."/>
            <person name="Karol K.G."/>
            <person name="Koehler B."/>
            <person name="Kolukisaoglu U."/>
            <person name="Kubo M."/>
            <person name="Kurata T."/>
            <person name="Lalonde S."/>
            <person name="Li K."/>
            <person name="Li Y."/>
            <person name="Litt A."/>
            <person name="Lyons E."/>
            <person name="Manning G."/>
            <person name="Maruyama T."/>
            <person name="Michael T.P."/>
            <person name="Mikami K."/>
            <person name="Miyazaki S."/>
            <person name="Morinaga S."/>
            <person name="Murata T."/>
            <person name="Mueller-Roeber B."/>
            <person name="Nelson D.R."/>
            <person name="Obara M."/>
            <person name="Oguri Y."/>
            <person name="Olmstead R.G."/>
            <person name="Onodera N."/>
            <person name="Petersen B.L."/>
            <person name="Pils B."/>
            <person name="Prigge M."/>
            <person name="Rensing S.A."/>
            <person name="Riano-Pachon D.M."/>
            <person name="Roberts A.W."/>
            <person name="Sato Y."/>
            <person name="Scheller H.V."/>
            <person name="Schulz B."/>
            <person name="Schulz C."/>
            <person name="Shakirov E.V."/>
            <person name="Shibagaki N."/>
            <person name="Shinohara N."/>
            <person name="Shippen D.E."/>
            <person name="Soerensen I."/>
            <person name="Sotooka R."/>
            <person name="Sugimoto N."/>
            <person name="Sugita M."/>
            <person name="Sumikawa N."/>
            <person name="Tanurdzic M."/>
            <person name="Theissen G."/>
            <person name="Ulvskov P."/>
            <person name="Wakazuki S."/>
            <person name="Weng J.K."/>
            <person name="Willats W.W."/>
            <person name="Wipf D."/>
            <person name="Wolf P.G."/>
            <person name="Yang L."/>
            <person name="Zimmer A.D."/>
            <person name="Zhu Q."/>
            <person name="Mitros T."/>
            <person name="Hellsten U."/>
            <person name="Loque D."/>
            <person name="Otillar R."/>
            <person name="Salamov A."/>
            <person name="Schmutz J."/>
            <person name="Shapiro H."/>
            <person name="Lindquist E."/>
            <person name="Lucas S."/>
            <person name="Rokhsar D."/>
            <person name="Grigoriev I.V."/>
        </authorList>
    </citation>
    <scope>NUCLEOTIDE SEQUENCE [LARGE SCALE GENOMIC DNA]</scope>
</reference>
<evidence type="ECO:0000313" key="5">
    <source>
        <dbReference type="EMBL" id="EFJ13241.1"/>
    </source>
</evidence>
<name>D8SQW6_SELML</name>
<sequence length="275" mass="30478">MGRYMRKNKVTMEVSQSLGVRTRARTLAMAQQQAASRKNLSQEQQQVNVLNFCYLELRSRKLEKLFDGGGGASKHHSSSARPPKTQQRRVRSSDAIGVVSVGAAPLSRSNSFTSSKQPPPAPPSIKNDELDAVNHVDSRTSGQVLKLCSSQLEVSCGDNAFDHDGLSSRDSFGPDHHRRLRESTPVCTDQELHRRIADAPGSSSKVRVTNRTSSNPPEESSRPFDAPTPEEIEEFFAAGEQEPDEEKKRLSDRYNYDFANDCPLPGRFEWTSASS</sequence>
<dbReference type="KEGG" id="smo:SELMODRAFT_424738"/>
<dbReference type="GO" id="GO:0051726">
    <property type="term" value="P:regulation of cell cycle"/>
    <property type="evidence" value="ECO:0007669"/>
    <property type="project" value="InterPro"/>
</dbReference>
<dbReference type="InParanoid" id="D8SQW6"/>
<dbReference type="Gramene" id="EFJ13241">
    <property type="protein sequence ID" value="EFJ13241"/>
    <property type="gene ID" value="SELMODRAFT_424738"/>
</dbReference>
<dbReference type="Proteomes" id="UP000001514">
    <property type="component" value="Unassembled WGS sequence"/>
</dbReference>
<evidence type="ECO:0000259" key="4">
    <source>
        <dbReference type="Pfam" id="PF02234"/>
    </source>
</evidence>
<feature type="region of interest" description="Disordered" evidence="3">
    <location>
        <begin position="66"/>
        <end position="94"/>
    </location>
</feature>
<dbReference type="PANTHER" id="PTHR46776">
    <property type="entry name" value="CYCLIN-DEPENDENT KINASE INHIBITOR 4-RELATED"/>
    <property type="match status" value="1"/>
</dbReference>
<proteinExistence type="inferred from homology"/>
<dbReference type="FunCoup" id="D8SQW6">
    <property type="interactions" value="246"/>
</dbReference>
<evidence type="ECO:0000313" key="6">
    <source>
        <dbReference type="Proteomes" id="UP000001514"/>
    </source>
</evidence>
<feature type="region of interest" description="Disordered" evidence="3">
    <location>
        <begin position="106"/>
        <end position="128"/>
    </location>
</feature>
<organism evidence="6">
    <name type="scientific">Selaginella moellendorffii</name>
    <name type="common">Spikemoss</name>
    <dbReference type="NCBI Taxonomy" id="88036"/>
    <lineage>
        <taxon>Eukaryota</taxon>
        <taxon>Viridiplantae</taxon>
        <taxon>Streptophyta</taxon>
        <taxon>Embryophyta</taxon>
        <taxon>Tracheophyta</taxon>
        <taxon>Lycopodiopsida</taxon>
        <taxon>Selaginellales</taxon>
        <taxon>Selaginellaceae</taxon>
        <taxon>Selaginella</taxon>
    </lineage>
</organism>
<evidence type="ECO:0000256" key="3">
    <source>
        <dbReference type="SAM" id="MobiDB-lite"/>
    </source>
</evidence>
<keyword evidence="2" id="KW-0649">Protein kinase inhibitor</keyword>
<dbReference type="GO" id="GO:0004861">
    <property type="term" value="F:cyclin-dependent protein serine/threonine kinase inhibitor activity"/>
    <property type="evidence" value="ECO:0000318"/>
    <property type="project" value="GO_Central"/>
</dbReference>
<dbReference type="AlphaFoldDB" id="D8SQW6"/>
<evidence type="ECO:0000256" key="1">
    <source>
        <dbReference type="ARBA" id="ARBA00010274"/>
    </source>
</evidence>
<feature type="domain" description="Cyclin-dependent kinase inhibitor" evidence="4">
    <location>
        <begin position="224"/>
        <end position="272"/>
    </location>
</feature>
<dbReference type="EMBL" id="GL377634">
    <property type="protein sequence ID" value="EFJ13241.1"/>
    <property type="molecule type" value="Genomic_DNA"/>
</dbReference>
<dbReference type="InterPro" id="IPR044898">
    <property type="entry name" value="CDI_dom_sf"/>
</dbReference>
<dbReference type="eggNOG" id="ENOG502QXA1">
    <property type="taxonomic scope" value="Eukaryota"/>
</dbReference>
<dbReference type="Pfam" id="PF02234">
    <property type="entry name" value="CDI"/>
    <property type="match status" value="1"/>
</dbReference>
<gene>
    <name evidence="5" type="primary">KRP1-2</name>
    <name evidence="5" type="ORF">SELMODRAFT_424738</name>
</gene>
<feature type="compositionally biased region" description="Polar residues" evidence="3">
    <location>
        <begin position="201"/>
        <end position="218"/>
    </location>
</feature>
<feature type="region of interest" description="Disordered" evidence="3">
    <location>
        <begin position="195"/>
        <end position="252"/>
    </location>
</feature>
<dbReference type="InterPro" id="IPR044275">
    <property type="entry name" value="KRP"/>
</dbReference>
<dbReference type="OMA" id="TSVCRFI"/>
<dbReference type="HOGENOM" id="CLU_083146_0_1_1"/>
<feature type="compositionally biased region" description="Polar residues" evidence="3">
    <location>
        <begin position="107"/>
        <end position="116"/>
    </location>
</feature>
<dbReference type="Gene3D" id="4.10.365.10">
    <property type="entry name" value="p27"/>
    <property type="match status" value="1"/>
</dbReference>
<comment type="similarity">
    <text evidence="1">Belongs to the CDI family. ICK/KRP subfamily.</text>
</comment>
<accession>D8SQW6</accession>
<keyword evidence="6" id="KW-1185">Reference proteome</keyword>
<dbReference type="GO" id="GO:0045740">
    <property type="term" value="P:positive regulation of DNA replication"/>
    <property type="evidence" value="ECO:0000318"/>
    <property type="project" value="GO_Central"/>
</dbReference>
<dbReference type="InterPro" id="IPR003175">
    <property type="entry name" value="CDI_dom"/>
</dbReference>
<dbReference type="GO" id="GO:0005634">
    <property type="term" value="C:nucleus"/>
    <property type="evidence" value="ECO:0000318"/>
    <property type="project" value="GO_Central"/>
</dbReference>